<dbReference type="InParanoid" id="A0A7E5VV22"/>
<dbReference type="AlphaFoldDB" id="A0A7E5VV22"/>
<keyword evidence="1" id="KW-1185">Reference proteome</keyword>
<dbReference type="RefSeq" id="XP_026732178.1">
    <property type="nucleotide sequence ID" value="XM_026876377.1"/>
</dbReference>
<dbReference type="GeneID" id="113496968"/>
<dbReference type="KEGG" id="tnl:113496968"/>
<organism evidence="1 2">
    <name type="scientific">Trichoplusia ni</name>
    <name type="common">Cabbage looper</name>
    <dbReference type="NCBI Taxonomy" id="7111"/>
    <lineage>
        <taxon>Eukaryota</taxon>
        <taxon>Metazoa</taxon>
        <taxon>Ecdysozoa</taxon>
        <taxon>Arthropoda</taxon>
        <taxon>Hexapoda</taxon>
        <taxon>Insecta</taxon>
        <taxon>Pterygota</taxon>
        <taxon>Neoptera</taxon>
        <taxon>Endopterygota</taxon>
        <taxon>Lepidoptera</taxon>
        <taxon>Glossata</taxon>
        <taxon>Ditrysia</taxon>
        <taxon>Noctuoidea</taxon>
        <taxon>Noctuidae</taxon>
        <taxon>Plusiinae</taxon>
        <taxon>Trichoplusia</taxon>
    </lineage>
</organism>
<accession>A0A7E5VV22</accession>
<dbReference type="OrthoDB" id="6677240at2759"/>
<dbReference type="Proteomes" id="UP000322000">
    <property type="component" value="Chromosome 8"/>
</dbReference>
<gene>
    <name evidence="2" type="primary">LOC113496968</name>
</gene>
<name>A0A7E5VV22_TRINI</name>
<protein>
    <submittedName>
        <fullName evidence="2">Uncharacterized protein LOC113496968</fullName>
    </submittedName>
</protein>
<evidence type="ECO:0000313" key="2">
    <source>
        <dbReference type="RefSeq" id="XP_026732178.1"/>
    </source>
</evidence>
<reference evidence="2" key="1">
    <citation type="submission" date="2025-08" db="UniProtKB">
        <authorList>
            <consortium name="RefSeq"/>
        </authorList>
    </citation>
    <scope>IDENTIFICATION</scope>
</reference>
<sequence>MSYLRESWLRLLVTSGDMLRNKAFVVLTTLSFISRISSEYTIYSNGWIPLTHNDIYNQIRRQPTPYPAYVTVKPAFNPNNLLAIVQDTKDEMENLMDGDSKILHQKFPNKFSNVDDSSTLTAFKNKENMREAKLLSNRVSDYYEDKIIELPQAETEIIVDKTEKNTSGNEMMSIDTKNTYEVTEDTDKLFNEGEDETSNDTGYQYTQPIETNHNLTSNLYEILSKYNINSQDKLQNYDLSLRHKVQNSLTTVHRVPIPYRYNSLNHLPVDPLLAVFLSNYGLYLPSLYGIKSNYNNLYGYLASNNIHNNKPFGLYKIFSDTDSWN</sequence>
<proteinExistence type="predicted"/>
<evidence type="ECO:0000313" key="1">
    <source>
        <dbReference type="Proteomes" id="UP000322000"/>
    </source>
</evidence>